<dbReference type="Proteomes" id="UP000660729">
    <property type="component" value="Unassembled WGS sequence"/>
</dbReference>
<feature type="region of interest" description="Disordered" evidence="1">
    <location>
        <begin position="1"/>
        <end position="144"/>
    </location>
</feature>
<dbReference type="EMBL" id="JABCIY010000150">
    <property type="protein sequence ID" value="KAF7192074.1"/>
    <property type="molecule type" value="Genomic_DNA"/>
</dbReference>
<proteinExistence type="predicted"/>
<feature type="compositionally biased region" description="Low complexity" evidence="1">
    <location>
        <begin position="70"/>
        <end position="92"/>
    </location>
</feature>
<gene>
    <name evidence="2" type="ORF">HII31_06460</name>
</gene>
<evidence type="ECO:0000313" key="2">
    <source>
        <dbReference type="EMBL" id="KAF7192074.1"/>
    </source>
</evidence>
<dbReference type="AlphaFoldDB" id="A0A8H6VL58"/>
<sequence>MARLNTRIADVSEQIETADDDDGKLDKLKEILRAPMSPNEEAQENAQPVQQQPTPETEESSERPPKETSEPTQNVSSTSTTPSLTTDDTAASPTSPELPEKNRGGQKVRWSLNKSEILKDPDRAENAIQKSRLEGESKAARRRRVKREIEFVKTLPIARDDSAGPRERSLELL</sequence>
<evidence type="ECO:0000313" key="3">
    <source>
        <dbReference type="Proteomes" id="UP000660729"/>
    </source>
</evidence>
<protein>
    <submittedName>
        <fullName evidence="2">Uncharacterized protein</fullName>
    </submittedName>
</protein>
<accession>A0A8H6VL58</accession>
<feature type="compositionally biased region" description="Basic and acidic residues" evidence="1">
    <location>
        <begin position="116"/>
        <end position="139"/>
    </location>
</feature>
<name>A0A8H6VL58_9PEZI</name>
<organism evidence="2 3">
    <name type="scientific">Pseudocercospora fuligena</name>
    <dbReference type="NCBI Taxonomy" id="685502"/>
    <lineage>
        <taxon>Eukaryota</taxon>
        <taxon>Fungi</taxon>
        <taxon>Dikarya</taxon>
        <taxon>Ascomycota</taxon>
        <taxon>Pezizomycotina</taxon>
        <taxon>Dothideomycetes</taxon>
        <taxon>Dothideomycetidae</taxon>
        <taxon>Mycosphaerellales</taxon>
        <taxon>Mycosphaerellaceae</taxon>
        <taxon>Pseudocercospora</taxon>
    </lineage>
</organism>
<evidence type="ECO:0000256" key="1">
    <source>
        <dbReference type="SAM" id="MobiDB-lite"/>
    </source>
</evidence>
<keyword evidence="3" id="KW-1185">Reference proteome</keyword>
<dbReference type="OrthoDB" id="3650955at2759"/>
<comment type="caution">
    <text evidence="2">The sequence shown here is derived from an EMBL/GenBank/DDBJ whole genome shotgun (WGS) entry which is preliminary data.</text>
</comment>
<feature type="compositionally biased region" description="Basic and acidic residues" evidence="1">
    <location>
        <begin position="60"/>
        <end position="69"/>
    </location>
</feature>
<reference evidence="2" key="1">
    <citation type="submission" date="2020-04" db="EMBL/GenBank/DDBJ databases">
        <title>Draft genome resource of the tomato pathogen Pseudocercospora fuligena.</title>
        <authorList>
            <person name="Zaccaron A."/>
        </authorList>
    </citation>
    <scope>NUCLEOTIDE SEQUENCE</scope>
    <source>
        <strain evidence="2">PF001</strain>
    </source>
</reference>